<dbReference type="FunFam" id="3.30.470.20:FF:000018">
    <property type="entry name" value="Trifunctional purine biosynthetic protein adenosine-3"/>
    <property type="match status" value="1"/>
</dbReference>
<dbReference type="InterPro" id="IPR020560">
    <property type="entry name" value="PRibGlycinamide_synth_C-dom"/>
</dbReference>
<dbReference type="OrthoDB" id="9807240at2"/>
<dbReference type="SUPFAM" id="SSF56059">
    <property type="entry name" value="Glutathione synthetase ATP-binding domain-like"/>
    <property type="match status" value="1"/>
</dbReference>
<comment type="cofactor">
    <cofactor evidence="2">
        <name>Mg(2+)</name>
        <dbReference type="ChEBI" id="CHEBI:18420"/>
    </cofactor>
</comment>
<keyword evidence="10" id="KW-0464">Manganese</keyword>
<dbReference type="Proteomes" id="UP000069205">
    <property type="component" value="Chromosome"/>
</dbReference>
<dbReference type="Gene3D" id="3.90.600.10">
    <property type="entry name" value="Phosphoribosylglycinamide synthetase, C-terminal domain"/>
    <property type="match status" value="1"/>
</dbReference>
<dbReference type="PROSITE" id="PS50975">
    <property type="entry name" value="ATP_GRASP"/>
    <property type="match status" value="1"/>
</dbReference>
<evidence type="ECO:0000256" key="10">
    <source>
        <dbReference type="ARBA" id="ARBA00023211"/>
    </source>
</evidence>
<comment type="catalytic activity">
    <reaction evidence="14">
        <text>5-phospho-beta-D-ribosylamine + glycine + ATP = N(1)-(5-phospho-beta-D-ribosyl)glycinamide + ADP + phosphate + H(+)</text>
        <dbReference type="Rhea" id="RHEA:17453"/>
        <dbReference type="ChEBI" id="CHEBI:15378"/>
        <dbReference type="ChEBI" id="CHEBI:30616"/>
        <dbReference type="ChEBI" id="CHEBI:43474"/>
        <dbReference type="ChEBI" id="CHEBI:57305"/>
        <dbReference type="ChEBI" id="CHEBI:58681"/>
        <dbReference type="ChEBI" id="CHEBI:143788"/>
        <dbReference type="ChEBI" id="CHEBI:456216"/>
        <dbReference type="EC" id="6.3.4.13"/>
    </reaction>
</comment>
<keyword evidence="8 14" id="KW-0658">Purine biosynthesis</keyword>
<organism evidence="17 18">
    <name type="scientific">Nitrospira moscoviensis</name>
    <dbReference type="NCBI Taxonomy" id="42253"/>
    <lineage>
        <taxon>Bacteria</taxon>
        <taxon>Pseudomonadati</taxon>
        <taxon>Nitrospirota</taxon>
        <taxon>Nitrospiria</taxon>
        <taxon>Nitrospirales</taxon>
        <taxon>Nitrospiraceae</taxon>
        <taxon>Nitrospira</taxon>
    </lineage>
</organism>
<dbReference type="FunFam" id="3.90.600.10:FF:000001">
    <property type="entry name" value="Trifunctional purine biosynthetic protein adenosine-3"/>
    <property type="match status" value="1"/>
</dbReference>
<dbReference type="InterPro" id="IPR016185">
    <property type="entry name" value="PreATP-grasp_dom_sf"/>
</dbReference>
<dbReference type="EC" id="6.3.4.13" evidence="4 14"/>
<proteinExistence type="inferred from homology"/>
<dbReference type="InterPro" id="IPR011054">
    <property type="entry name" value="Rudment_hybrid_motif"/>
</dbReference>
<evidence type="ECO:0000256" key="7">
    <source>
        <dbReference type="ARBA" id="ARBA00022741"/>
    </source>
</evidence>
<evidence type="ECO:0000256" key="14">
    <source>
        <dbReference type="HAMAP-Rule" id="MF_00138"/>
    </source>
</evidence>
<evidence type="ECO:0000256" key="3">
    <source>
        <dbReference type="ARBA" id="ARBA00005174"/>
    </source>
</evidence>
<comment type="cofactor">
    <cofactor evidence="1">
        <name>Mn(2+)</name>
        <dbReference type="ChEBI" id="CHEBI:29035"/>
    </cofactor>
</comment>
<sequence>MKILVVGGGGREHTIVWKLAQSPRKPQLFCAPGNAGIAALATCVPITADDIAGLKAFVVQEGIDLTVVGPEAPLALGIADEFRKAKLKIFGPTKNAARLEASKIFSKAVMAQAKIRTARAQSFEKAAEALAYVERHELPVVIKADGLAQGKGVIIATTRDAARQAIVDAMEKAVFGQAGKQVLIEEFLDGEELTIMAFTDGRTVVPMLPAQDHKRVGDGDTGLNTGGMGAYCPAPLGTPALREQVTRDVLQPIVDTMVRLGSPFQGVLYAGLMVVKGLPYVLEFNARLGDPETQVVLPLLKTDLLDVLEAVVEHRLDQLSVAWHADTAVCVVMTSGGYPGAYAQGLPIHGLPSAGSASTMVFHAGTARTGQEIVTAGGRVLGVLGRGATLADARREAYRVVQSISFAGGHYRTDIGARALGSAR</sequence>
<dbReference type="InterPro" id="IPR020561">
    <property type="entry name" value="PRibGlycinamid_synth_ATP-grasp"/>
</dbReference>
<evidence type="ECO:0000256" key="1">
    <source>
        <dbReference type="ARBA" id="ARBA00001936"/>
    </source>
</evidence>
<evidence type="ECO:0000313" key="17">
    <source>
        <dbReference type="EMBL" id="ALA58464.1"/>
    </source>
</evidence>
<dbReference type="SMART" id="SM01209">
    <property type="entry name" value="GARS_A"/>
    <property type="match status" value="1"/>
</dbReference>
<evidence type="ECO:0000256" key="2">
    <source>
        <dbReference type="ARBA" id="ARBA00001946"/>
    </source>
</evidence>
<dbReference type="STRING" id="42253.NITMOv2_2047"/>
<dbReference type="GO" id="GO:0004637">
    <property type="term" value="F:phosphoribosylamine-glycine ligase activity"/>
    <property type="evidence" value="ECO:0007669"/>
    <property type="project" value="UniProtKB-UniRule"/>
</dbReference>
<dbReference type="PANTHER" id="PTHR43472:SF1">
    <property type="entry name" value="PHOSPHORIBOSYLAMINE--GLYCINE LIGASE, CHLOROPLASTIC"/>
    <property type="match status" value="1"/>
</dbReference>
<dbReference type="SMART" id="SM01210">
    <property type="entry name" value="GARS_C"/>
    <property type="match status" value="1"/>
</dbReference>
<dbReference type="Gene3D" id="3.30.1490.20">
    <property type="entry name" value="ATP-grasp fold, A domain"/>
    <property type="match status" value="1"/>
</dbReference>
<dbReference type="PATRIC" id="fig|42253.5.peg.2020"/>
<evidence type="ECO:0000256" key="12">
    <source>
        <dbReference type="ARBA" id="ARBA00042242"/>
    </source>
</evidence>
<evidence type="ECO:0000256" key="6">
    <source>
        <dbReference type="ARBA" id="ARBA00022723"/>
    </source>
</evidence>
<dbReference type="InterPro" id="IPR013815">
    <property type="entry name" value="ATP_grasp_subdomain_1"/>
</dbReference>
<dbReference type="Pfam" id="PF02843">
    <property type="entry name" value="GARS_C"/>
    <property type="match status" value="1"/>
</dbReference>
<dbReference type="InterPro" id="IPR020562">
    <property type="entry name" value="PRibGlycinamide_synth_N"/>
</dbReference>
<dbReference type="PANTHER" id="PTHR43472">
    <property type="entry name" value="PHOSPHORIBOSYLAMINE--GLYCINE LIGASE"/>
    <property type="match status" value="1"/>
</dbReference>
<dbReference type="Gene3D" id="3.30.470.20">
    <property type="entry name" value="ATP-grasp fold, B domain"/>
    <property type="match status" value="1"/>
</dbReference>
<dbReference type="GO" id="GO:0046872">
    <property type="term" value="F:metal ion binding"/>
    <property type="evidence" value="ECO:0007669"/>
    <property type="project" value="UniProtKB-KW"/>
</dbReference>
<comment type="pathway">
    <text evidence="3 14">Purine metabolism; IMP biosynthesis via de novo pathway; N(1)-(5-phospho-D-ribosyl)glycinamide from 5-phospho-alpha-D-ribose 1-diphosphate: step 2/2.</text>
</comment>
<name>A0A0K2GC88_NITMO</name>
<keyword evidence="6" id="KW-0479">Metal-binding</keyword>
<dbReference type="InterPro" id="IPR011761">
    <property type="entry name" value="ATP-grasp"/>
</dbReference>
<accession>A0A0K2GC88</accession>
<dbReference type="HAMAP" id="MF_00138">
    <property type="entry name" value="GARS"/>
    <property type="match status" value="1"/>
</dbReference>
<dbReference type="PROSITE" id="PS00184">
    <property type="entry name" value="GARS"/>
    <property type="match status" value="1"/>
</dbReference>
<gene>
    <name evidence="14 17" type="primary">purD</name>
    <name evidence="17" type="ORF">NITMOv2_2047</name>
</gene>
<dbReference type="RefSeq" id="WP_053379630.1">
    <property type="nucleotide sequence ID" value="NZ_CP011801.1"/>
</dbReference>
<evidence type="ECO:0000313" key="18">
    <source>
        <dbReference type="Proteomes" id="UP000069205"/>
    </source>
</evidence>
<dbReference type="InterPro" id="IPR037123">
    <property type="entry name" value="PRibGlycinamide_synth_C_sf"/>
</dbReference>
<evidence type="ECO:0000256" key="15">
    <source>
        <dbReference type="PROSITE-ProRule" id="PRU00409"/>
    </source>
</evidence>
<reference evidence="17 18" key="1">
    <citation type="journal article" date="2015" name="Proc. Natl. Acad. Sci. U.S.A.">
        <title>Expanded metabolic versatility of ubiquitous nitrite-oxidizing bacteria from the genus Nitrospira.</title>
        <authorList>
            <person name="Koch H."/>
            <person name="Lucker S."/>
            <person name="Albertsen M."/>
            <person name="Kitzinger K."/>
            <person name="Herbold C."/>
            <person name="Spieck E."/>
            <person name="Nielsen P.H."/>
            <person name="Wagner M."/>
            <person name="Daims H."/>
        </authorList>
    </citation>
    <scope>NUCLEOTIDE SEQUENCE [LARGE SCALE GENOMIC DNA]</scope>
    <source>
        <strain evidence="17 18">NSP M-1</strain>
    </source>
</reference>
<keyword evidence="9 15" id="KW-0067">ATP-binding</keyword>
<dbReference type="Gene3D" id="3.40.50.20">
    <property type="match status" value="1"/>
</dbReference>
<dbReference type="InterPro" id="IPR020559">
    <property type="entry name" value="PRibGlycinamide_synth_CS"/>
</dbReference>
<dbReference type="GO" id="GO:0005524">
    <property type="term" value="F:ATP binding"/>
    <property type="evidence" value="ECO:0007669"/>
    <property type="project" value="UniProtKB-UniRule"/>
</dbReference>
<feature type="domain" description="ATP-grasp" evidence="16">
    <location>
        <begin position="107"/>
        <end position="313"/>
    </location>
</feature>
<dbReference type="SUPFAM" id="SSF51246">
    <property type="entry name" value="Rudiment single hybrid motif"/>
    <property type="match status" value="1"/>
</dbReference>
<dbReference type="GO" id="GO:0006189">
    <property type="term" value="P:'de novo' IMP biosynthetic process"/>
    <property type="evidence" value="ECO:0007669"/>
    <property type="project" value="UniProtKB-UniRule"/>
</dbReference>
<dbReference type="KEGG" id="nmv:NITMOv2_2047"/>
<dbReference type="AlphaFoldDB" id="A0A0K2GC88"/>
<evidence type="ECO:0000256" key="13">
    <source>
        <dbReference type="ARBA" id="ARBA00042864"/>
    </source>
</evidence>
<evidence type="ECO:0000256" key="11">
    <source>
        <dbReference type="ARBA" id="ARBA00038345"/>
    </source>
</evidence>
<comment type="similarity">
    <text evidence="11 14">Belongs to the GARS family.</text>
</comment>
<dbReference type="Pfam" id="PF02844">
    <property type="entry name" value="GARS_N"/>
    <property type="match status" value="1"/>
</dbReference>
<keyword evidence="5 14" id="KW-0436">Ligase</keyword>
<evidence type="ECO:0000256" key="8">
    <source>
        <dbReference type="ARBA" id="ARBA00022755"/>
    </source>
</evidence>
<dbReference type="Pfam" id="PF01071">
    <property type="entry name" value="GARS_A"/>
    <property type="match status" value="1"/>
</dbReference>
<keyword evidence="7 15" id="KW-0547">Nucleotide-binding</keyword>
<dbReference type="UniPathway" id="UPA00074">
    <property type="reaction ID" value="UER00125"/>
</dbReference>
<dbReference type="EMBL" id="CP011801">
    <property type="protein sequence ID" value="ALA58464.1"/>
    <property type="molecule type" value="Genomic_DNA"/>
</dbReference>
<protein>
    <recommendedName>
        <fullName evidence="4 14">Phosphoribosylamine--glycine ligase</fullName>
        <ecNumber evidence="4 14">6.3.4.13</ecNumber>
    </recommendedName>
    <alternativeName>
        <fullName evidence="14">GARS</fullName>
    </alternativeName>
    <alternativeName>
        <fullName evidence="12 14">Glycinamide ribonucleotide synthetase</fullName>
    </alternativeName>
    <alternativeName>
        <fullName evidence="13 14">Phosphoribosylglycinamide synthetase</fullName>
    </alternativeName>
</protein>
<keyword evidence="18" id="KW-1185">Reference proteome</keyword>
<evidence type="ECO:0000256" key="9">
    <source>
        <dbReference type="ARBA" id="ARBA00022840"/>
    </source>
</evidence>
<evidence type="ECO:0000256" key="4">
    <source>
        <dbReference type="ARBA" id="ARBA00013255"/>
    </source>
</evidence>
<dbReference type="InterPro" id="IPR000115">
    <property type="entry name" value="PRibGlycinamide_synth"/>
</dbReference>
<dbReference type="GO" id="GO:0009113">
    <property type="term" value="P:purine nucleobase biosynthetic process"/>
    <property type="evidence" value="ECO:0007669"/>
    <property type="project" value="InterPro"/>
</dbReference>
<dbReference type="SUPFAM" id="SSF52440">
    <property type="entry name" value="PreATP-grasp domain"/>
    <property type="match status" value="1"/>
</dbReference>
<dbReference type="NCBIfam" id="TIGR00877">
    <property type="entry name" value="purD"/>
    <property type="match status" value="1"/>
</dbReference>
<evidence type="ECO:0000256" key="5">
    <source>
        <dbReference type="ARBA" id="ARBA00022598"/>
    </source>
</evidence>
<evidence type="ECO:0000259" key="16">
    <source>
        <dbReference type="PROSITE" id="PS50975"/>
    </source>
</evidence>